<proteinExistence type="predicted"/>
<gene>
    <name evidence="2" type="ORF">FB45DRAFT_1078799</name>
</gene>
<keyword evidence="1" id="KW-0175">Coiled coil</keyword>
<evidence type="ECO:0000256" key="1">
    <source>
        <dbReference type="SAM" id="Coils"/>
    </source>
</evidence>
<dbReference type="Gene3D" id="3.80.10.10">
    <property type="entry name" value="Ribonuclease Inhibitor"/>
    <property type="match status" value="1"/>
</dbReference>
<protein>
    <recommendedName>
        <fullName evidence="4">F-box domain-containing protein</fullName>
    </recommendedName>
</protein>
<evidence type="ECO:0000313" key="2">
    <source>
        <dbReference type="EMBL" id="KAJ7651218.1"/>
    </source>
</evidence>
<dbReference type="InterPro" id="IPR032675">
    <property type="entry name" value="LRR_dom_sf"/>
</dbReference>
<dbReference type="Proteomes" id="UP001221142">
    <property type="component" value="Unassembled WGS sequence"/>
</dbReference>
<accession>A0AAD7CKU8</accession>
<evidence type="ECO:0000313" key="3">
    <source>
        <dbReference type="Proteomes" id="UP001221142"/>
    </source>
</evidence>
<reference evidence="2" key="1">
    <citation type="submission" date="2023-03" db="EMBL/GenBank/DDBJ databases">
        <title>Massive genome expansion in bonnet fungi (Mycena s.s.) driven by repeated elements and novel gene families across ecological guilds.</title>
        <authorList>
            <consortium name="Lawrence Berkeley National Laboratory"/>
            <person name="Harder C.B."/>
            <person name="Miyauchi S."/>
            <person name="Viragh M."/>
            <person name="Kuo A."/>
            <person name="Thoen E."/>
            <person name="Andreopoulos B."/>
            <person name="Lu D."/>
            <person name="Skrede I."/>
            <person name="Drula E."/>
            <person name="Henrissat B."/>
            <person name="Morin E."/>
            <person name="Kohler A."/>
            <person name="Barry K."/>
            <person name="LaButti K."/>
            <person name="Morin E."/>
            <person name="Salamov A."/>
            <person name="Lipzen A."/>
            <person name="Mereny Z."/>
            <person name="Hegedus B."/>
            <person name="Baldrian P."/>
            <person name="Stursova M."/>
            <person name="Weitz H."/>
            <person name="Taylor A."/>
            <person name="Grigoriev I.V."/>
            <person name="Nagy L.G."/>
            <person name="Martin F."/>
            <person name="Kauserud H."/>
        </authorList>
    </citation>
    <scope>NUCLEOTIDE SEQUENCE</scope>
    <source>
        <strain evidence="2">9284</strain>
    </source>
</reference>
<dbReference type="EMBL" id="JARKIF010000001">
    <property type="protein sequence ID" value="KAJ7651218.1"/>
    <property type="molecule type" value="Genomic_DNA"/>
</dbReference>
<organism evidence="2 3">
    <name type="scientific">Roridomyces roridus</name>
    <dbReference type="NCBI Taxonomy" id="1738132"/>
    <lineage>
        <taxon>Eukaryota</taxon>
        <taxon>Fungi</taxon>
        <taxon>Dikarya</taxon>
        <taxon>Basidiomycota</taxon>
        <taxon>Agaricomycotina</taxon>
        <taxon>Agaricomycetes</taxon>
        <taxon>Agaricomycetidae</taxon>
        <taxon>Agaricales</taxon>
        <taxon>Marasmiineae</taxon>
        <taxon>Mycenaceae</taxon>
        <taxon>Roridomyces</taxon>
    </lineage>
</organism>
<name>A0AAD7CKU8_9AGAR</name>
<comment type="caution">
    <text evidence="2">The sequence shown here is derived from an EMBL/GenBank/DDBJ whole genome shotgun (WGS) entry which is preliminary data.</text>
</comment>
<evidence type="ECO:0008006" key="4">
    <source>
        <dbReference type="Google" id="ProtNLM"/>
    </source>
</evidence>
<feature type="coiled-coil region" evidence="1">
    <location>
        <begin position="31"/>
        <end position="65"/>
    </location>
</feature>
<dbReference type="SUPFAM" id="SSF52047">
    <property type="entry name" value="RNI-like"/>
    <property type="match status" value="1"/>
</dbReference>
<sequence length="515" mass="57942">MTGTSSSPCTHLLQSNEAPTEAEIPPIQLFISENQSRLDALDVQIDDLRAQMQRLQSERATVEDCIHSHRAVLSAVRRVPHELITEIFVWTLGGQTWFRPPWYLAFICRSWRGIALSTPCLWSFLLLGGTPPHSLARTSSILETLLYRSSNAPLDIMISCYAWDMYAAQLDMLSAHRNRWRTLRIHTQTCAKSPGIFNCRWLAGVKGQLSQLMTFEYITSEQSNEAADGKKDLHFLSVAPRLRRLFLTSPSTTIFSPQLLFPSTQITHYFAKSKAAVHREILSAAPNLVECILACGNSYKTSEPSLPTNGIVSLPRLRRLRVENSSILEHLSAPSLQHLVLQGNFDAAPSFVERSSCVLQQLMFTGRSNSPASTFLSLLLALPKLEHLISEMGQYLVADPPSITEVVRSGMTITDSPDDLLPNLKLLACFWSDDKSADEMESLWTMIESRHGPSSVHPLQTFRLLVEPWSSGWTKEAQNIINEFDGMDAKLLSGRDKQCFLDEHHGFPEYGFRWN</sequence>
<keyword evidence="3" id="KW-1185">Reference proteome</keyword>
<dbReference type="AlphaFoldDB" id="A0AAD7CKU8"/>